<sequence>MAETHKTSPSTFTSTSSRWSASGRPTTVSSGVDGGKPVNNSAGEGSPSDCTGVWFKLACSGCSR</sequence>
<dbReference type="EMBL" id="DS028122">
    <property type="protein sequence ID" value="EEY67134.1"/>
    <property type="molecule type" value="Genomic_DNA"/>
</dbReference>
<protein>
    <submittedName>
        <fullName evidence="2">Uncharacterized protein</fullName>
    </submittedName>
</protein>
<dbReference type="RefSeq" id="XP_002905782.1">
    <property type="nucleotide sequence ID" value="XM_002905736.1"/>
</dbReference>
<evidence type="ECO:0000313" key="3">
    <source>
        <dbReference type="Proteomes" id="UP000006643"/>
    </source>
</evidence>
<dbReference type="HOGENOM" id="CLU_2872473_0_0_1"/>
<keyword evidence="3" id="KW-1185">Reference proteome</keyword>
<gene>
    <name evidence="2" type="ORF">PITG_04070</name>
</gene>
<dbReference type="GeneID" id="9479488"/>
<dbReference type="Proteomes" id="UP000006643">
    <property type="component" value="Unassembled WGS sequence"/>
</dbReference>
<evidence type="ECO:0000256" key="1">
    <source>
        <dbReference type="SAM" id="MobiDB-lite"/>
    </source>
</evidence>
<reference evidence="3" key="1">
    <citation type="journal article" date="2009" name="Nature">
        <title>Genome sequence and analysis of the Irish potato famine pathogen Phytophthora infestans.</title>
        <authorList>
            <consortium name="The Broad Institute Genome Sequencing Platform"/>
            <person name="Haas B.J."/>
            <person name="Kamoun S."/>
            <person name="Zody M.C."/>
            <person name="Jiang R.H."/>
            <person name="Handsaker R.E."/>
            <person name="Cano L.M."/>
            <person name="Grabherr M."/>
            <person name="Kodira C.D."/>
            <person name="Raffaele S."/>
            <person name="Torto-Alalibo T."/>
            <person name="Bozkurt T.O."/>
            <person name="Ah-Fong A.M."/>
            <person name="Alvarado L."/>
            <person name="Anderson V.L."/>
            <person name="Armstrong M.R."/>
            <person name="Avrova A."/>
            <person name="Baxter L."/>
            <person name="Beynon J."/>
            <person name="Boevink P.C."/>
            <person name="Bollmann S.R."/>
            <person name="Bos J.I."/>
            <person name="Bulone V."/>
            <person name="Cai G."/>
            <person name="Cakir C."/>
            <person name="Carrington J.C."/>
            <person name="Chawner M."/>
            <person name="Conti L."/>
            <person name="Costanzo S."/>
            <person name="Ewan R."/>
            <person name="Fahlgren N."/>
            <person name="Fischbach M.A."/>
            <person name="Fugelstad J."/>
            <person name="Gilroy E.M."/>
            <person name="Gnerre S."/>
            <person name="Green P.J."/>
            <person name="Grenville-Briggs L.J."/>
            <person name="Griffith J."/>
            <person name="Grunwald N.J."/>
            <person name="Horn K."/>
            <person name="Horner N.R."/>
            <person name="Hu C.H."/>
            <person name="Huitema E."/>
            <person name="Jeong D.H."/>
            <person name="Jones A.M."/>
            <person name="Jones J.D."/>
            <person name="Jones R.W."/>
            <person name="Karlsson E.K."/>
            <person name="Kunjeti S.G."/>
            <person name="Lamour K."/>
            <person name="Liu Z."/>
            <person name="Ma L."/>
            <person name="Maclean D."/>
            <person name="Chibucos M.C."/>
            <person name="McDonald H."/>
            <person name="McWalters J."/>
            <person name="Meijer H.J."/>
            <person name="Morgan W."/>
            <person name="Morris P.F."/>
            <person name="Munro C.A."/>
            <person name="O'Neill K."/>
            <person name="Ospina-Giraldo M."/>
            <person name="Pinzon A."/>
            <person name="Pritchard L."/>
            <person name="Ramsahoye B."/>
            <person name="Ren Q."/>
            <person name="Restrepo S."/>
            <person name="Roy S."/>
            <person name="Sadanandom A."/>
            <person name="Savidor A."/>
            <person name="Schornack S."/>
            <person name="Schwartz D.C."/>
            <person name="Schumann U.D."/>
            <person name="Schwessinger B."/>
            <person name="Seyer L."/>
            <person name="Sharpe T."/>
            <person name="Silvar C."/>
            <person name="Song J."/>
            <person name="Studholme D.J."/>
            <person name="Sykes S."/>
            <person name="Thines M."/>
            <person name="van de Vondervoort P.J."/>
            <person name="Phuntumart V."/>
            <person name="Wawra S."/>
            <person name="Weide R."/>
            <person name="Win J."/>
            <person name="Young C."/>
            <person name="Zhou S."/>
            <person name="Fry W."/>
            <person name="Meyers B.C."/>
            <person name="van West P."/>
            <person name="Ristaino J."/>
            <person name="Govers F."/>
            <person name="Birch P.R."/>
            <person name="Whisson S.C."/>
            <person name="Judelson H.S."/>
            <person name="Nusbaum C."/>
        </authorList>
    </citation>
    <scope>NUCLEOTIDE SEQUENCE [LARGE SCALE GENOMIC DNA]</scope>
    <source>
        <strain evidence="3">T30-4</strain>
    </source>
</reference>
<dbReference type="AlphaFoldDB" id="D0N0H1"/>
<dbReference type="VEuPathDB" id="FungiDB:PITG_04070"/>
<dbReference type="InParanoid" id="D0N0H1"/>
<feature type="region of interest" description="Disordered" evidence="1">
    <location>
        <begin position="1"/>
        <end position="51"/>
    </location>
</feature>
<evidence type="ECO:0000313" key="2">
    <source>
        <dbReference type="EMBL" id="EEY67134.1"/>
    </source>
</evidence>
<name>D0N0H1_PHYIT</name>
<organism evidence="2 3">
    <name type="scientific">Phytophthora infestans (strain T30-4)</name>
    <name type="common">Potato late blight agent</name>
    <dbReference type="NCBI Taxonomy" id="403677"/>
    <lineage>
        <taxon>Eukaryota</taxon>
        <taxon>Sar</taxon>
        <taxon>Stramenopiles</taxon>
        <taxon>Oomycota</taxon>
        <taxon>Peronosporomycetes</taxon>
        <taxon>Peronosporales</taxon>
        <taxon>Peronosporaceae</taxon>
        <taxon>Phytophthora</taxon>
    </lineage>
</organism>
<dbReference type="KEGG" id="pif:PITG_04070"/>
<feature type="compositionally biased region" description="Low complexity" evidence="1">
    <location>
        <begin position="7"/>
        <end position="22"/>
    </location>
</feature>
<proteinExistence type="predicted"/>
<accession>D0N0H1</accession>